<dbReference type="Gene3D" id="3.40.50.720">
    <property type="entry name" value="NAD(P)-binding Rossmann-like Domain"/>
    <property type="match status" value="1"/>
</dbReference>
<dbReference type="eggNOG" id="KOG1198">
    <property type="taxonomic scope" value="Eukaryota"/>
</dbReference>
<evidence type="ECO:0000259" key="2">
    <source>
        <dbReference type="Pfam" id="PF00107"/>
    </source>
</evidence>
<dbReference type="Proteomes" id="UP000054988">
    <property type="component" value="Unassembled WGS sequence"/>
</dbReference>
<evidence type="ECO:0000256" key="1">
    <source>
        <dbReference type="SAM" id="MobiDB-lite"/>
    </source>
</evidence>
<dbReference type="AlphaFoldDB" id="A0A0W0EYW2"/>
<dbReference type="PANTHER" id="PTHR43205:SF7">
    <property type="entry name" value="PROSTAGLANDIN REDUCTASE 1"/>
    <property type="match status" value="1"/>
</dbReference>
<dbReference type="InterPro" id="IPR013149">
    <property type="entry name" value="ADH-like_C"/>
</dbReference>
<dbReference type="InterPro" id="IPR036291">
    <property type="entry name" value="NAD(P)-bd_dom_sf"/>
</dbReference>
<proteinExistence type="predicted"/>
<feature type="domain" description="Alcohol dehydrogenase-like C-terminal" evidence="2">
    <location>
        <begin position="126"/>
        <end position="228"/>
    </location>
</feature>
<reference evidence="3 4" key="1">
    <citation type="submission" date="2015-12" db="EMBL/GenBank/DDBJ databases">
        <title>Draft genome sequence of Moniliophthora roreri, the causal agent of frosty pod rot of cacao.</title>
        <authorList>
            <person name="Aime M.C."/>
            <person name="Diaz-Valderrama J.R."/>
            <person name="Kijpornyongpan T."/>
            <person name="Phillips-Mora W."/>
        </authorList>
    </citation>
    <scope>NUCLEOTIDE SEQUENCE [LARGE SCALE GENOMIC DNA]</scope>
    <source>
        <strain evidence="3 4">MCA 2952</strain>
    </source>
</reference>
<dbReference type="SUPFAM" id="SSF51735">
    <property type="entry name" value="NAD(P)-binding Rossmann-fold domains"/>
    <property type="match status" value="1"/>
</dbReference>
<dbReference type="InterPro" id="IPR045010">
    <property type="entry name" value="MDR_fam"/>
</dbReference>
<dbReference type="EMBL" id="LATX01002443">
    <property type="protein sequence ID" value="KTB29221.1"/>
    <property type="molecule type" value="Genomic_DNA"/>
</dbReference>
<protein>
    <recommendedName>
        <fullName evidence="2">Alcohol dehydrogenase-like C-terminal domain-containing protein</fullName>
    </recommendedName>
</protein>
<evidence type="ECO:0000313" key="3">
    <source>
        <dbReference type="EMBL" id="KTB29221.1"/>
    </source>
</evidence>
<evidence type="ECO:0000313" key="4">
    <source>
        <dbReference type="Proteomes" id="UP000054988"/>
    </source>
</evidence>
<sequence>MADMFNERLRDQRVDKEKGERKINQNEEEKGKKVLPNEESDHSAQRKHVDRDGGGGRKDRNACHRVDSRPVTALMSWGPTLHICAEGFNRTVQGLVTSLGLGWEVYDGVLRLKRGETVFISGGAGAVGVTVIQLAKQDGIKVIASAGTDEKVQECREMGADVAFNYKTMDTAEVLEKEGPLDMYWDNVGGPTLDAALAASATHARFIICGMISAYNNKDGTNLKGPKIMAACFFSSPDLFRYILNCRQKEASASKLTPIPQLLDDLEANPNCDLRAYSSRNLDRLRLSTP</sequence>
<name>A0A0W0EYW2_MONRR</name>
<gene>
    <name evidence="3" type="ORF">WG66_18201</name>
</gene>
<dbReference type="GO" id="GO:0016628">
    <property type="term" value="F:oxidoreductase activity, acting on the CH-CH group of donors, NAD or NADP as acceptor"/>
    <property type="evidence" value="ECO:0007669"/>
    <property type="project" value="InterPro"/>
</dbReference>
<dbReference type="Pfam" id="PF00107">
    <property type="entry name" value="ADH_zinc_N"/>
    <property type="match status" value="1"/>
</dbReference>
<organism evidence="3 4">
    <name type="scientific">Moniliophthora roreri</name>
    <name type="common">Frosty pod rot fungus</name>
    <name type="synonym">Monilia roreri</name>
    <dbReference type="NCBI Taxonomy" id="221103"/>
    <lineage>
        <taxon>Eukaryota</taxon>
        <taxon>Fungi</taxon>
        <taxon>Dikarya</taxon>
        <taxon>Basidiomycota</taxon>
        <taxon>Agaricomycotina</taxon>
        <taxon>Agaricomycetes</taxon>
        <taxon>Agaricomycetidae</taxon>
        <taxon>Agaricales</taxon>
        <taxon>Marasmiineae</taxon>
        <taxon>Marasmiaceae</taxon>
        <taxon>Moniliophthora</taxon>
    </lineage>
</organism>
<feature type="region of interest" description="Disordered" evidence="1">
    <location>
        <begin position="1"/>
        <end position="64"/>
    </location>
</feature>
<accession>A0A0W0EYW2</accession>
<comment type="caution">
    <text evidence="3">The sequence shown here is derived from an EMBL/GenBank/DDBJ whole genome shotgun (WGS) entry which is preliminary data.</text>
</comment>
<dbReference type="PANTHER" id="PTHR43205">
    <property type="entry name" value="PROSTAGLANDIN REDUCTASE"/>
    <property type="match status" value="1"/>
</dbReference>